<keyword evidence="3" id="KW-0560">Oxidoreductase</keyword>
<gene>
    <name evidence="3" type="ORF">AF331_11785</name>
</gene>
<protein>
    <submittedName>
        <fullName evidence="3">Glyoxalase/bleomycin resistance protein/dioxygenase</fullName>
    </submittedName>
</protein>
<evidence type="ECO:0000313" key="3">
    <source>
        <dbReference type="EMBL" id="KON84702.1"/>
    </source>
</evidence>
<evidence type="ECO:0000313" key="4">
    <source>
        <dbReference type="Proteomes" id="UP000037405"/>
    </source>
</evidence>
<dbReference type="PROSITE" id="PS51819">
    <property type="entry name" value="VOC"/>
    <property type="match status" value="1"/>
</dbReference>
<keyword evidence="3" id="KW-0223">Dioxygenase</keyword>
<keyword evidence="1" id="KW-0479">Metal-binding</keyword>
<dbReference type="InterPro" id="IPR004360">
    <property type="entry name" value="Glyas_Fos-R_dOase_dom"/>
</dbReference>
<reference evidence="4" key="1">
    <citation type="submission" date="2015-07" db="EMBL/GenBank/DDBJ databases">
        <title>Fjat-14235 jcm11544.</title>
        <authorList>
            <person name="Liu B."/>
            <person name="Wang J."/>
            <person name="Zhu Y."/>
            <person name="Liu G."/>
            <person name="Chen Q."/>
            <person name="Chen Z."/>
            <person name="Lan J."/>
            <person name="Che J."/>
            <person name="Ge C."/>
            <person name="Shi H."/>
            <person name="Pan Z."/>
            <person name="Liu X."/>
        </authorList>
    </citation>
    <scope>NUCLEOTIDE SEQUENCE [LARGE SCALE GENOMIC DNA]</scope>
    <source>
        <strain evidence="4">JCM 11544</strain>
    </source>
</reference>
<dbReference type="PANTHER" id="PTHR43048:SF4">
    <property type="entry name" value="RING-CLEAVING DIOXYGENASE-RELATED"/>
    <property type="match status" value="1"/>
</dbReference>
<dbReference type="Proteomes" id="UP000037405">
    <property type="component" value="Unassembled WGS sequence"/>
</dbReference>
<dbReference type="Pfam" id="PF00903">
    <property type="entry name" value="Glyoxalase"/>
    <property type="match status" value="1"/>
</dbReference>
<evidence type="ECO:0000259" key="2">
    <source>
        <dbReference type="PROSITE" id="PS51819"/>
    </source>
</evidence>
<feature type="domain" description="VOC" evidence="2">
    <location>
        <begin position="2"/>
        <end position="125"/>
    </location>
</feature>
<dbReference type="EMBL" id="LGUE01000004">
    <property type="protein sequence ID" value="KON84702.1"/>
    <property type="molecule type" value="Genomic_DNA"/>
</dbReference>
<sequence>MELTHTRILVDRYKECFLFYRNVLGFKVAWGDEESNYADFEFGGMKLGVFDRRQMAEAVGDVYRKDDSRTDRVALIFKVADVARAYEEWKERVDFITEPVEQEEWGIKVAHFRDPDGTLLEIYENL</sequence>
<comment type="caution">
    <text evidence="3">The sequence shown here is derived from an EMBL/GenBank/DDBJ whole genome shotgun (WGS) entry which is preliminary data.</text>
</comment>
<dbReference type="GO" id="GO:0051213">
    <property type="term" value="F:dioxygenase activity"/>
    <property type="evidence" value="ECO:0007669"/>
    <property type="project" value="UniProtKB-KW"/>
</dbReference>
<accession>A0A0M0G590</accession>
<dbReference type="GO" id="GO:0046491">
    <property type="term" value="P:L-methylmalonyl-CoA metabolic process"/>
    <property type="evidence" value="ECO:0007669"/>
    <property type="project" value="TreeGrafter"/>
</dbReference>
<dbReference type="AlphaFoldDB" id="A0A0M0G590"/>
<dbReference type="InterPro" id="IPR037523">
    <property type="entry name" value="VOC_core"/>
</dbReference>
<dbReference type="PATRIC" id="fig|189381.12.peg.2378"/>
<keyword evidence="4" id="KW-1185">Reference proteome</keyword>
<dbReference type="CDD" id="cd07264">
    <property type="entry name" value="VOC_like"/>
    <property type="match status" value="1"/>
</dbReference>
<dbReference type="GO" id="GO:0004493">
    <property type="term" value="F:methylmalonyl-CoA epimerase activity"/>
    <property type="evidence" value="ECO:0007669"/>
    <property type="project" value="TreeGrafter"/>
</dbReference>
<dbReference type="OrthoDB" id="9796521at2"/>
<dbReference type="GO" id="GO:0046872">
    <property type="term" value="F:metal ion binding"/>
    <property type="evidence" value="ECO:0007669"/>
    <property type="project" value="UniProtKB-KW"/>
</dbReference>
<organism evidence="3 4">
    <name type="scientific">Rossellomorea marisflavi</name>
    <dbReference type="NCBI Taxonomy" id="189381"/>
    <lineage>
        <taxon>Bacteria</taxon>
        <taxon>Bacillati</taxon>
        <taxon>Bacillota</taxon>
        <taxon>Bacilli</taxon>
        <taxon>Bacillales</taxon>
        <taxon>Bacillaceae</taxon>
        <taxon>Rossellomorea</taxon>
    </lineage>
</organism>
<dbReference type="SUPFAM" id="SSF54593">
    <property type="entry name" value="Glyoxalase/Bleomycin resistance protein/Dihydroxybiphenyl dioxygenase"/>
    <property type="match status" value="1"/>
</dbReference>
<proteinExistence type="predicted"/>
<evidence type="ECO:0000256" key="1">
    <source>
        <dbReference type="ARBA" id="ARBA00022723"/>
    </source>
</evidence>
<dbReference type="InterPro" id="IPR029068">
    <property type="entry name" value="Glyas_Bleomycin-R_OHBP_Dase"/>
</dbReference>
<dbReference type="PANTHER" id="PTHR43048">
    <property type="entry name" value="METHYLMALONYL-COA EPIMERASE"/>
    <property type="match status" value="1"/>
</dbReference>
<dbReference type="RefSeq" id="WP_053428301.1">
    <property type="nucleotide sequence ID" value="NZ_JAMQJB010000001.1"/>
</dbReference>
<dbReference type="Gene3D" id="3.10.180.10">
    <property type="entry name" value="2,3-Dihydroxybiphenyl 1,2-Dioxygenase, domain 1"/>
    <property type="match status" value="1"/>
</dbReference>
<name>A0A0M0G590_9BACI</name>
<dbReference type="InterPro" id="IPR051785">
    <property type="entry name" value="MMCE/EMCE_epimerase"/>
</dbReference>